<reference evidence="2 3" key="1">
    <citation type="submission" date="2017-01" db="EMBL/GenBank/DDBJ databases">
        <title>Genomic analysis of Xuhuaishuia manganoxidans DY6-4.</title>
        <authorList>
            <person name="Wang X."/>
        </authorList>
    </citation>
    <scope>NUCLEOTIDE SEQUENCE [LARGE SCALE GENOMIC DNA]</scope>
    <source>
        <strain evidence="2 3">DY6-4</strain>
    </source>
</reference>
<dbReference type="SUPFAM" id="SSF81324">
    <property type="entry name" value="Voltage-gated potassium channels"/>
    <property type="match status" value="1"/>
</dbReference>
<sequence>MTLSILLTAAIFLGSGYFHYWAMRSSMDGVNRLSIGHGGKLVLALGLMGLAHAAEAGFYAAGFFYGRELGLGGFKPEDPQNFMDIYYFSIVNYTSLGLGDIYPSDHLRLMAGVEALNGFLLISCSASFLFLQIQRGMKTEEG</sequence>
<dbReference type="AlphaFoldDB" id="A0A1U7DIX0"/>
<accession>A0A2M9DB56</accession>
<proteinExistence type="predicted"/>
<dbReference type="Pfam" id="PF07885">
    <property type="entry name" value="Ion_trans_2"/>
    <property type="match status" value="1"/>
</dbReference>
<keyword evidence="3" id="KW-1185">Reference proteome</keyword>
<dbReference type="EMBL" id="CP019124">
    <property type="protein sequence ID" value="APX89932.1"/>
    <property type="molecule type" value="Genomic_DNA"/>
</dbReference>
<evidence type="ECO:0000313" key="3">
    <source>
        <dbReference type="Proteomes" id="UP000187266"/>
    </source>
</evidence>
<accession>A0A1U7DIX0</accession>
<dbReference type="STRING" id="1267768.BV394_09565"/>
<dbReference type="Gene3D" id="1.10.287.70">
    <property type="match status" value="1"/>
</dbReference>
<name>A0A1U7DIX0_9RHOB</name>
<protein>
    <recommendedName>
        <fullName evidence="1">Potassium channel domain-containing protein</fullName>
    </recommendedName>
</protein>
<evidence type="ECO:0000313" key="2">
    <source>
        <dbReference type="EMBL" id="APX89932.1"/>
    </source>
</evidence>
<organism evidence="2 3">
    <name type="scientific">Brevirhabdus pacifica</name>
    <dbReference type="NCBI Taxonomy" id="1267768"/>
    <lineage>
        <taxon>Bacteria</taxon>
        <taxon>Pseudomonadati</taxon>
        <taxon>Pseudomonadota</taxon>
        <taxon>Alphaproteobacteria</taxon>
        <taxon>Rhodobacterales</taxon>
        <taxon>Paracoccaceae</taxon>
        <taxon>Brevirhabdus</taxon>
    </lineage>
</organism>
<feature type="domain" description="Potassium channel" evidence="1">
    <location>
        <begin position="78"/>
        <end position="130"/>
    </location>
</feature>
<gene>
    <name evidence="2" type="ORF">BV394_09565</name>
</gene>
<dbReference type="InterPro" id="IPR013099">
    <property type="entry name" value="K_chnl_dom"/>
</dbReference>
<dbReference type="RefSeq" id="WP_076979953.1">
    <property type="nucleotide sequence ID" value="NZ_CP019124.1"/>
</dbReference>
<dbReference type="OrthoDB" id="2974133at2"/>
<evidence type="ECO:0000259" key="1">
    <source>
        <dbReference type="Pfam" id="PF07885"/>
    </source>
</evidence>
<dbReference type="Proteomes" id="UP000187266">
    <property type="component" value="Chromosome"/>
</dbReference>